<dbReference type="EMBL" id="JAAXPO010000004">
    <property type="protein sequence ID" value="NKZ18450.1"/>
    <property type="molecule type" value="Genomic_DNA"/>
</dbReference>
<feature type="transmembrane region" description="Helical" evidence="1">
    <location>
        <begin position="131"/>
        <end position="151"/>
    </location>
</feature>
<feature type="transmembrane region" description="Helical" evidence="1">
    <location>
        <begin position="30"/>
        <end position="54"/>
    </location>
</feature>
<comment type="caution">
    <text evidence="2">The sequence shown here is derived from an EMBL/GenBank/DDBJ whole genome shotgun (WGS) entry which is preliminary data.</text>
</comment>
<evidence type="ECO:0000313" key="3">
    <source>
        <dbReference type="Proteomes" id="UP000590460"/>
    </source>
</evidence>
<keyword evidence="1" id="KW-1133">Transmembrane helix</keyword>
<evidence type="ECO:0000313" key="2">
    <source>
        <dbReference type="EMBL" id="NKZ18450.1"/>
    </source>
</evidence>
<reference evidence="2 3" key="1">
    <citation type="submission" date="2020-04" db="EMBL/GenBank/DDBJ databases">
        <title>MicrobeNet Type strains.</title>
        <authorList>
            <person name="Nicholson A.C."/>
        </authorList>
    </citation>
    <scope>NUCLEOTIDE SEQUENCE [LARGE SCALE GENOMIC DNA]</scope>
    <source>
        <strain evidence="2 3">CCUG 54536</strain>
    </source>
</reference>
<organism evidence="2 3">
    <name type="scientific">Leuconostoc holzapfelii</name>
    <dbReference type="NCBI Taxonomy" id="434464"/>
    <lineage>
        <taxon>Bacteria</taxon>
        <taxon>Bacillati</taxon>
        <taxon>Bacillota</taxon>
        <taxon>Bacilli</taxon>
        <taxon>Lactobacillales</taxon>
        <taxon>Lactobacillaceae</taxon>
        <taxon>Leuconostoc</taxon>
    </lineage>
</organism>
<dbReference type="InterPro" id="IPR008523">
    <property type="entry name" value="DUF805"/>
</dbReference>
<keyword evidence="1" id="KW-0472">Membrane</keyword>
<name>A0A846ZGX9_9LACO</name>
<dbReference type="Proteomes" id="UP000590460">
    <property type="component" value="Unassembled WGS sequence"/>
</dbReference>
<gene>
    <name evidence="2" type="ORF">HF966_04590</name>
</gene>
<sequence length="161" mass="18449">MTPGGALADFFKQYTNFRGTSSRSAFNWVVWFWGMMYLTMAIVIVAVAGLGAFFGKQAAIHTETKAVEMATMLVVMISFFLSAMVIIPTFALNTRRMHDMGYSGWWQIGPFSVNLLFSNLPMLYHMRLKTLAWTWWVPIAVSFLFAFWLSVTKSSHSNRYR</sequence>
<dbReference type="Pfam" id="PF05656">
    <property type="entry name" value="DUF805"/>
    <property type="match status" value="1"/>
</dbReference>
<proteinExistence type="predicted"/>
<protein>
    <submittedName>
        <fullName evidence="2">DUF805 domain-containing protein</fullName>
    </submittedName>
</protein>
<feature type="transmembrane region" description="Helical" evidence="1">
    <location>
        <begin position="66"/>
        <end position="92"/>
    </location>
</feature>
<evidence type="ECO:0000256" key="1">
    <source>
        <dbReference type="SAM" id="Phobius"/>
    </source>
</evidence>
<dbReference type="RefSeq" id="WP_168676653.1">
    <property type="nucleotide sequence ID" value="NZ_BPKV01000005.1"/>
</dbReference>
<dbReference type="GO" id="GO:0016020">
    <property type="term" value="C:membrane"/>
    <property type="evidence" value="ECO:0007669"/>
    <property type="project" value="InterPro"/>
</dbReference>
<dbReference type="AlphaFoldDB" id="A0A846ZGX9"/>
<keyword evidence="1" id="KW-0812">Transmembrane</keyword>
<accession>A0A846ZGX9</accession>